<feature type="chain" id="PRO_5046584179" evidence="2">
    <location>
        <begin position="22"/>
        <end position="128"/>
    </location>
</feature>
<evidence type="ECO:0000259" key="3">
    <source>
        <dbReference type="PROSITE" id="PS51781"/>
    </source>
</evidence>
<accession>A0ABS9MFU6</accession>
<name>A0ABS9MFU6_9FIRM</name>
<feature type="domain" description="SH3b" evidence="3">
    <location>
        <begin position="63"/>
        <end position="128"/>
    </location>
</feature>
<reference evidence="4 5" key="1">
    <citation type="submission" date="2022-01" db="EMBL/GenBank/DDBJ databases">
        <title>Collection of gut derived symbiotic bacterial strains cultured from healthy donors.</title>
        <authorList>
            <person name="Lin H."/>
            <person name="Kohout C."/>
            <person name="Waligurski E."/>
            <person name="Pamer E.G."/>
        </authorList>
    </citation>
    <scope>NUCLEOTIDE SEQUENCE [LARGE SCALE GENOMIC DNA]</scope>
    <source>
        <strain evidence="4 5">DFI.7.58</strain>
    </source>
</reference>
<evidence type="ECO:0000256" key="1">
    <source>
        <dbReference type="SAM" id="MobiDB-lite"/>
    </source>
</evidence>
<dbReference type="PROSITE" id="PS51781">
    <property type="entry name" value="SH3B"/>
    <property type="match status" value="1"/>
</dbReference>
<keyword evidence="2" id="KW-0732">Signal</keyword>
<sequence length="128" mass="13588">MKRVFCLLLAVSLFLLTGCFGKSEGEETSSENPAPTSSTVGEGDSSFIPASLPPLPDVHLTIGKIVNIIEGSYANVRSAPDQNSEPIGRAYPGDAFLVDPLGSSGDWVKVTYEGQSGFIFQAYISVEE</sequence>
<gene>
    <name evidence="4" type="ORF">L0P57_01745</name>
</gene>
<organism evidence="4 5">
    <name type="scientific">Anaeromassilibacillus senegalensis</name>
    <dbReference type="NCBI Taxonomy" id="1673717"/>
    <lineage>
        <taxon>Bacteria</taxon>
        <taxon>Bacillati</taxon>
        <taxon>Bacillota</taxon>
        <taxon>Clostridia</taxon>
        <taxon>Eubacteriales</taxon>
        <taxon>Acutalibacteraceae</taxon>
        <taxon>Anaeromassilibacillus</taxon>
    </lineage>
</organism>
<comment type="caution">
    <text evidence="4">The sequence shown here is derived from an EMBL/GenBank/DDBJ whole genome shotgun (WGS) entry which is preliminary data.</text>
</comment>
<dbReference type="PROSITE" id="PS51257">
    <property type="entry name" value="PROKAR_LIPOPROTEIN"/>
    <property type="match status" value="1"/>
</dbReference>
<dbReference type="EMBL" id="JAKNHQ010000002">
    <property type="protein sequence ID" value="MCG4609670.1"/>
    <property type="molecule type" value="Genomic_DNA"/>
</dbReference>
<dbReference type="RefSeq" id="WP_195450927.1">
    <property type="nucleotide sequence ID" value="NZ_JAKNHQ010000002.1"/>
</dbReference>
<dbReference type="InterPro" id="IPR003646">
    <property type="entry name" value="SH3-like_bac-type"/>
</dbReference>
<evidence type="ECO:0000313" key="4">
    <source>
        <dbReference type="EMBL" id="MCG4609670.1"/>
    </source>
</evidence>
<keyword evidence="5" id="KW-1185">Reference proteome</keyword>
<proteinExistence type="predicted"/>
<evidence type="ECO:0000256" key="2">
    <source>
        <dbReference type="SAM" id="SignalP"/>
    </source>
</evidence>
<feature type="compositionally biased region" description="Polar residues" evidence="1">
    <location>
        <begin position="30"/>
        <end position="40"/>
    </location>
</feature>
<evidence type="ECO:0000313" key="5">
    <source>
        <dbReference type="Proteomes" id="UP001298681"/>
    </source>
</evidence>
<dbReference type="Pfam" id="PF08239">
    <property type="entry name" value="SH3_3"/>
    <property type="match status" value="1"/>
</dbReference>
<dbReference type="Proteomes" id="UP001298681">
    <property type="component" value="Unassembled WGS sequence"/>
</dbReference>
<protein>
    <submittedName>
        <fullName evidence="4">SH3 domain-containing protein</fullName>
    </submittedName>
</protein>
<feature type="signal peptide" evidence="2">
    <location>
        <begin position="1"/>
        <end position="21"/>
    </location>
</feature>
<dbReference type="Gene3D" id="2.30.30.40">
    <property type="entry name" value="SH3 Domains"/>
    <property type="match status" value="1"/>
</dbReference>
<feature type="region of interest" description="Disordered" evidence="1">
    <location>
        <begin position="23"/>
        <end position="53"/>
    </location>
</feature>